<dbReference type="InterPro" id="IPR000843">
    <property type="entry name" value="HTH_LacI"/>
</dbReference>
<dbReference type="SUPFAM" id="SSF47413">
    <property type="entry name" value="lambda repressor-like DNA-binding domains"/>
    <property type="match status" value="1"/>
</dbReference>
<organism evidence="5 6">
    <name type="scientific">Cocleimonas flava</name>
    <dbReference type="NCBI Taxonomy" id="634765"/>
    <lineage>
        <taxon>Bacteria</taxon>
        <taxon>Pseudomonadati</taxon>
        <taxon>Pseudomonadota</taxon>
        <taxon>Gammaproteobacteria</taxon>
        <taxon>Thiotrichales</taxon>
        <taxon>Thiotrichaceae</taxon>
        <taxon>Cocleimonas</taxon>
    </lineage>
</organism>
<dbReference type="GO" id="GO:0000976">
    <property type="term" value="F:transcription cis-regulatory region binding"/>
    <property type="evidence" value="ECO:0007669"/>
    <property type="project" value="TreeGrafter"/>
</dbReference>
<dbReference type="SMART" id="SM00354">
    <property type="entry name" value="HTH_LACI"/>
    <property type="match status" value="1"/>
</dbReference>
<dbReference type="InterPro" id="IPR010982">
    <property type="entry name" value="Lambda_DNA-bd_dom_sf"/>
</dbReference>
<dbReference type="PANTHER" id="PTHR30146:SF109">
    <property type="entry name" value="HTH-TYPE TRANSCRIPTIONAL REGULATOR GALS"/>
    <property type="match status" value="1"/>
</dbReference>
<dbReference type="GO" id="GO:0003700">
    <property type="term" value="F:DNA-binding transcription factor activity"/>
    <property type="evidence" value="ECO:0007669"/>
    <property type="project" value="TreeGrafter"/>
</dbReference>
<dbReference type="CDD" id="cd06267">
    <property type="entry name" value="PBP1_LacI_sugar_binding-like"/>
    <property type="match status" value="1"/>
</dbReference>
<sequence>MAKSVTIKSIAQDLGISHMTVSRALSKHPNVSNKTREKIIKRAEELGYVKSAAATAMRGDSTKIVGLLLPNIVNEFYALFANEMALTCEEHSYNLIIHLTNDDSLLEHKAIQRLREVQAMSVVMVPTPENSHLNSTHLQDMKVIQLIRQQPMQVPFASVGVADSDAIIKAVAHLAEKGHKRIVYIGADEVLSTGRSRLKAFKQGLAEAGLEIRPELYFTDTPSFDMGSHYAHKIFERGDAGAIISGGVEISNGILNAFMQQHVRLDIDCDFIGYGDPSFYAWVNGGISTVHVPVKRLAHKVVDILHDETNSSHNDKPYLFDAHFQNRGPLTK</sequence>
<dbReference type="InterPro" id="IPR046335">
    <property type="entry name" value="LacI/GalR-like_sensor"/>
</dbReference>
<dbReference type="Pfam" id="PF13377">
    <property type="entry name" value="Peripla_BP_3"/>
    <property type="match status" value="1"/>
</dbReference>
<accession>A0A4V2P7T0</accession>
<keyword evidence="2" id="KW-0238">DNA-binding</keyword>
<keyword evidence="1" id="KW-0805">Transcription regulation</keyword>
<keyword evidence="3" id="KW-0804">Transcription</keyword>
<dbReference type="Proteomes" id="UP000294887">
    <property type="component" value="Unassembled WGS sequence"/>
</dbReference>
<dbReference type="Gene3D" id="3.40.50.2300">
    <property type="match status" value="2"/>
</dbReference>
<dbReference type="CDD" id="cd01392">
    <property type="entry name" value="HTH_LacI"/>
    <property type="match status" value="1"/>
</dbReference>
<dbReference type="EMBL" id="SMFQ01000005">
    <property type="protein sequence ID" value="TCJ83035.1"/>
    <property type="molecule type" value="Genomic_DNA"/>
</dbReference>
<gene>
    <name evidence="5" type="ORF">EV695_3773</name>
</gene>
<comment type="caution">
    <text evidence="5">The sequence shown here is derived from an EMBL/GenBank/DDBJ whole genome shotgun (WGS) entry which is preliminary data.</text>
</comment>
<dbReference type="SUPFAM" id="SSF53822">
    <property type="entry name" value="Periplasmic binding protein-like I"/>
    <property type="match status" value="1"/>
</dbReference>
<keyword evidence="6" id="KW-1185">Reference proteome</keyword>
<dbReference type="Pfam" id="PF00356">
    <property type="entry name" value="LacI"/>
    <property type="match status" value="1"/>
</dbReference>
<evidence type="ECO:0000313" key="5">
    <source>
        <dbReference type="EMBL" id="TCJ83035.1"/>
    </source>
</evidence>
<evidence type="ECO:0000256" key="3">
    <source>
        <dbReference type="ARBA" id="ARBA00023163"/>
    </source>
</evidence>
<dbReference type="PROSITE" id="PS50932">
    <property type="entry name" value="HTH_LACI_2"/>
    <property type="match status" value="1"/>
</dbReference>
<evidence type="ECO:0000256" key="2">
    <source>
        <dbReference type="ARBA" id="ARBA00023125"/>
    </source>
</evidence>
<proteinExistence type="predicted"/>
<feature type="domain" description="HTH lacI-type" evidence="4">
    <location>
        <begin position="5"/>
        <end position="59"/>
    </location>
</feature>
<reference evidence="5 6" key="1">
    <citation type="submission" date="2019-03" db="EMBL/GenBank/DDBJ databases">
        <title>Genomic Encyclopedia of Type Strains, Phase IV (KMG-IV): sequencing the most valuable type-strain genomes for metagenomic binning, comparative biology and taxonomic classification.</title>
        <authorList>
            <person name="Goeker M."/>
        </authorList>
    </citation>
    <scope>NUCLEOTIDE SEQUENCE [LARGE SCALE GENOMIC DNA]</scope>
    <source>
        <strain evidence="5 6">DSM 24830</strain>
    </source>
</reference>
<dbReference type="Gene3D" id="1.10.260.40">
    <property type="entry name" value="lambda repressor-like DNA-binding domains"/>
    <property type="match status" value="1"/>
</dbReference>
<dbReference type="AlphaFoldDB" id="A0A4V2P7T0"/>
<evidence type="ECO:0000313" key="6">
    <source>
        <dbReference type="Proteomes" id="UP000294887"/>
    </source>
</evidence>
<dbReference type="PANTHER" id="PTHR30146">
    <property type="entry name" value="LACI-RELATED TRANSCRIPTIONAL REPRESSOR"/>
    <property type="match status" value="1"/>
</dbReference>
<evidence type="ECO:0000256" key="1">
    <source>
        <dbReference type="ARBA" id="ARBA00023015"/>
    </source>
</evidence>
<protein>
    <submittedName>
        <fullName evidence="5">LacI family transcriptional regulator</fullName>
    </submittedName>
</protein>
<evidence type="ECO:0000259" key="4">
    <source>
        <dbReference type="PROSITE" id="PS50932"/>
    </source>
</evidence>
<dbReference type="RefSeq" id="WP_279388068.1">
    <property type="nucleotide sequence ID" value="NZ_BAAAFU010000007.1"/>
</dbReference>
<name>A0A4V2P7T0_9GAMM</name>
<dbReference type="InterPro" id="IPR028082">
    <property type="entry name" value="Peripla_BP_I"/>
</dbReference>